<dbReference type="InterPro" id="IPR027417">
    <property type="entry name" value="P-loop_NTPase"/>
</dbReference>
<keyword evidence="7" id="KW-0347">Helicase</keyword>
<evidence type="ECO:0000259" key="11">
    <source>
        <dbReference type="PROSITE" id="PS51192"/>
    </source>
</evidence>
<dbReference type="GO" id="GO:0004518">
    <property type="term" value="F:nuclease activity"/>
    <property type="evidence" value="ECO:0007669"/>
    <property type="project" value="UniProtKB-KW"/>
</dbReference>
<dbReference type="PANTHER" id="PTHR47959:SF16">
    <property type="entry name" value="CRISPR-ASSOCIATED NUCLEASE_HELICASE CAS3-RELATED"/>
    <property type="match status" value="1"/>
</dbReference>
<dbReference type="GO" id="GO:0005829">
    <property type="term" value="C:cytosol"/>
    <property type="evidence" value="ECO:0007669"/>
    <property type="project" value="TreeGrafter"/>
</dbReference>
<feature type="domain" description="Helicase ATP-binding" evidence="11">
    <location>
        <begin position="276"/>
        <end position="471"/>
    </location>
</feature>
<dbReference type="RefSeq" id="WP_013809811.1">
    <property type="nucleotide sequence ID" value="NC_015565.1"/>
</dbReference>
<dbReference type="InterPro" id="IPR006474">
    <property type="entry name" value="Helicase_Cas3_CRISPR-ass_core"/>
</dbReference>
<evidence type="ECO:0000256" key="9">
    <source>
        <dbReference type="ARBA" id="ARBA00023118"/>
    </source>
</evidence>
<accession>F6B8W4</accession>
<keyword evidence="3" id="KW-0540">Nuclease</keyword>
<comment type="similarity">
    <text evidence="10">Belongs to the DEAD box helicase family.</text>
</comment>
<dbReference type="Gene3D" id="3.40.50.300">
    <property type="entry name" value="P-loop containing nucleotide triphosphate hydrolases"/>
    <property type="match status" value="2"/>
</dbReference>
<dbReference type="PANTHER" id="PTHR47959">
    <property type="entry name" value="ATP-DEPENDENT RNA HELICASE RHLE-RELATED"/>
    <property type="match status" value="1"/>
</dbReference>
<dbReference type="GO" id="GO:0046872">
    <property type="term" value="F:metal ion binding"/>
    <property type="evidence" value="ECO:0007669"/>
    <property type="project" value="UniProtKB-KW"/>
</dbReference>
<dbReference type="GO" id="GO:0005524">
    <property type="term" value="F:ATP binding"/>
    <property type="evidence" value="ECO:0007669"/>
    <property type="project" value="UniProtKB-KW"/>
</dbReference>
<dbReference type="eggNOG" id="COG1203">
    <property type="taxonomic scope" value="Bacteria"/>
</dbReference>
<evidence type="ECO:0000256" key="8">
    <source>
        <dbReference type="ARBA" id="ARBA00022840"/>
    </source>
</evidence>
<dbReference type="InterPro" id="IPR014001">
    <property type="entry name" value="Helicase_ATP-bd"/>
</dbReference>
<dbReference type="InterPro" id="IPR006483">
    <property type="entry name" value="CRISPR-assoc_Cas3_HD"/>
</dbReference>
<evidence type="ECO:0000313" key="14">
    <source>
        <dbReference type="EMBL" id="AEF93615.1"/>
    </source>
</evidence>
<dbReference type="NCBIfam" id="TIGR01596">
    <property type="entry name" value="cas3_HD"/>
    <property type="match status" value="1"/>
</dbReference>
<keyword evidence="4" id="KW-0479">Metal-binding</keyword>
<organism evidence="14 15">
    <name type="scientific">Desulfotomaculum nigrificans (strain DSM 14880 / VKM B-2319 / CO-1-SRB)</name>
    <name type="common">Desulfotomaculum carboxydivorans</name>
    <dbReference type="NCBI Taxonomy" id="868595"/>
    <lineage>
        <taxon>Bacteria</taxon>
        <taxon>Bacillati</taxon>
        <taxon>Bacillota</taxon>
        <taxon>Clostridia</taxon>
        <taxon>Eubacteriales</taxon>
        <taxon>Desulfotomaculaceae</taxon>
        <taxon>Desulfotomaculum</taxon>
    </lineage>
</organism>
<evidence type="ECO:0000256" key="5">
    <source>
        <dbReference type="ARBA" id="ARBA00022741"/>
    </source>
</evidence>
<evidence type="ECO:0000259" key="12">
    <source>
        <dbReference type="PROSITE" id="PS51194"/>
    </source>
</evidence>
<dbReference type="PROSITE" id="PS51643">
    <property type="entry name" value="HD_CAS3"/>
    <property type="match status" value="1"/>
</dbReference>
<dbReference type="InterPro" id="IPR050079">
    <property type="entry name" value="DEAD_box_RNA_helicase"/>
</dbReference>
<dbReference type="InterPro" id="IPR011545">
    <property type="entry name" value="DEAD/DEAH_box_helicase_dom"/>
</dbReference>
<dbReference type="GO" id="GO:0003676">
    <property type="term" value="F:nucleic acid binding"/>
    <property type="evidence" value="ECO:0007669"/>
    <property type="project" value="InterPro"/>
</dbReference>
<dbReference type="HOGENOM" id="CLU_009347_1_0_9"/>
<dbReference type="KEGG" id="dca:Desca_0730"/>
<protein>
    <submittedName>
        <fullName evidence="14">CRISPR-associated helicase Cas3</fullName>
    </submittedName>
</protein>
<keyword evidence="15" id="KW-1185">Reference proteome</keyword>
<keyword evidence="8" id="KW-0067">ATP-binding</keyword>
<comment type="similarity">
    <text evidence="2">In the central section; belongs to the CRISPR-associated helicase Cas3 family.</text>
</comment>
<dbReference type="Pfam" id="PF00270">
    <property type="entry name" value="DEAD"/>
    <property type="match status" value="1"/>
</dbReference>
<dbReference type="SUPFAM" id="SSF109604">
    <property type="entry name" value="HD-domain/PDEase-like"/>
    <property type="match status" value="1"/>
</dbReference>
<evidence type="ECO:0000256" key="2">
    <source>
        <dbReference type="ARBA" id="ARBA00009046"/>
    </source>
</evidence>
<dbReference type="GO" id="GO:0003724">
    <property type="term" value="F:RNA helicase activity"/>
    <property type="evidence" value="ECO:0007669"/>
    <property type="project" value="TreeGrafter"/>
</dbReference>
<comment type="similarity">
    <text evidence="1">In the N-terminal section; belongs to the CRISPR-associated nuclease Cas3-HD family.</text>
</comment>
<feature type="domain" description="HD Cas3-type" evidence="13">
    <location>
        <begin position="21"/>
        <end position="173"/>
    </location>
</feature>
<gene>
    <name evidence="14" type="ordered locus">Desca_0730</name>
</gene>
<dbReference type="NCBIfam" id="TIGR01587">
    <property type="entry name" value="cas3_core"/>
    <property type="match status" value="1"/>
</dbReference>
<dbReference type="PROSITE" id="PS51192">
    <property type="entry name" value="HELICASE_ATP_BIND_1"/>
    <property type="match status" value="1"/>
</dbReference>
<evidence type="ECO:0000256" key="10">
    <source>
        <dbReference type="ARBA" id="ARBA00038437"/>
    </source>
</evidence>
<keyword evidence="5" id="KW-0547">Nucleotide-binding</keyword>
<dbReference type="GO" id="GO:0016787">
    <property type="term" value="F:hydrolase activity"/>
    <property type="evidence" value="ECO:0007669"/>
    <property type="project" value="UniProtKB-KW"/>
</dbReference>
<dbReference type="InterPro" id="IPR001650">
    <property type="entry name" value="Helicase_C-like"/>
</dbReference>
<proteinExistence type="inferred from homology"/>
<name>F6B8W4_DESCC</name>
<dbReference type="AlphaFoldDB" id="F6B8W4"/>
<dbReference type="GO" id="GO:0051607">
    <property type="term" value="P:defense response to virus"/>
    <property type="evidence" value="ECO:0007669"/>
    <property type="project" value="UniProtKB-KW"/>
</dbReference>
<dbReference type="SMART" id="SM00490">
    <property type="entry name" value="HELICc"/>
    <property type="match status" value="1"/>
</dbReference>
<evidence type="ECO:0000259" key="13">
    <source>
        <dbReference type="PROSITE" id="PS51643"/>
    </source>
</evidence>
<evidence type="ECO:0000256" key="4">
    <source>
        <dbReference type="ARBA" id="ARBA00022723"/>
    </source>
</evidence>
<dbReference type="Pfam" id="PF22590">
    <property type="entry name" value="Cas3-like_C_2"/>
    <property type="match status" value="1"/>
</dbReference>
<dbReference type="PROSITE" id="PS51194">
    <property type="entry name" value="HELICASE_CTER"/>
    <property type="match status" value="1"/>
</dbReference>
<keyword evidence="6" id="KW-0378">Hydrolase</keyword>
<keyword evidence="9" id="KW-0051">Antiviral defense</keyword>
<feature type="domain" description="Helicase C-terminal" evidence="12">
    <location>
        <begin position="498"/>
        <end position="644"/>
    </location>
</feature>
<evidence type="ECO:0000256" key="6">
    <source>
        <dbReference type="ARBA" id="ARBA00022801"/>
    </source>
</evidence>
<dbReference type="EMBL" id="CP002736">
    <property type="protein sequence ID" value="AEF93615.1"/>
    <property type="molecule type" value="Genomic_DNA"/>
</dbReference>
<evidence type="ECO:0000256" key="3">
    <source>
        <dbReference type="ARBA" id="ARBA00022722"/>
    </source>
</evidence>
<dbReference type="InterPro" id="IPR038257">
    <property type="entry name" value="CRISPR-assoc_Cas3_HD_sf"/>
</dbReference>
<dbReference type="CDD" id="cd09641">
    <property type="entry name" value="Cas3''_I"/>
    <property type="match status" value="1"/>
</dbReference>
<evidence type="ECO:0000256" key="1">
    <source>
        <dbReference type="ARBA" id="ARBA00006847"/>
    </source>
</evidence>
<dbReference type="Proteomes" id="UP000009226">
    <property type="component" value="Chromosome"/>
</dbReference>
<evidence type="ECO:0000313" key="15">
    <source>
        <dbReference type="Proteomes" id="UP000009226"/>
    </source>
</evidence>
<dbReference type="SMART" id="SM00487">
    <property type="entry name" value="DEXDc"/>
    <property type="match status" value="1"/>
</dbReference>
<dbReference type="SUPFAM" id="SSF52540">
    <property type="entry name" value="P-loop containing nucleoside triphosphate hydrolases"/>
    <property type="match status" value="1"/>
</dbReference>
<dbReference type="Pfam" id="PF18019">
    <property type="entry name" value="Cas3_HD"/>
    <property type="match status" value="1"/>
</dbReference>
<dbReference type="InterPro" id="IPR054712">
    <property type="entry name" value="Cas3-like_dom"/>
</dbReference>
<sequence length="781" mass="88741">MYLDDIKQALADVWAKSTDSSEKSGLSLFQHTENVIKQMGQFILLYHTELNQVAEMNMTRVLLYAALMHDFGKIHPGFQRMLRKGTRFGLRHELLSLAFLEFLKIPPEEKPYLASAIALHHKNWVFITNGDIIYYDRCFSVEEVNSVFRLVEGLKQHEINGLLLLLKNAGTYLLTVTGFCIEPYKFIENSITPSGIYRNLTLIDHFIGTFVKQGRRAGRQINRQVCHYATIARGLILSADHLASAKPMELTPGFTSAEQVLTALNLTDDSLHPHQKQLKEAATSKILIAPTGSGKTEAALLWAGSVREAKQTKGRLYFLLPYRASINAMANRLRRGFGEQSTAVIHGKTLIESYQQLMENGYTPDEARKLASYQESLARLNTTPIRICTPYQLVKTFFAPNGYEAMLCSALGAQLVFDEIHAYDTELTAMTVAAAKFMKHVLGAECLFMSATLPNHLKNILQEQFMLDEPVKPSGEWLASRVRHRLNLIDNHITSVNSIERIKQSAEQGSVLVVVNTVPRAVKVVEELNKVGLRDITLLHSKFCPRDRIDKERKLQPIEGKILVATQVVEVSLDIDYDTLFTELAPLESLLQRFGRVNRNRPLESKGVSTVNVFTEFANDNETSYRPYNKAHLCQVKKVLQDYLRENPGGVINETKIQDMLDASYPEVLKEDLAIKIKDRLERFDKSFVQELLPLGINEMGTIKNLREEWDNLFDGVEVLPAKYLDEARNMPNPLDVAQLLVPISRAQLQRLQRERKAWRDEEINQIITNCDYSYQYGLII</sequence>
<reference evidence="14" key="1">
    <citation type="submission" date="2011-05" db="EMBL/GenBank/DDBJ databases">
        <title>Complete sequence of Desulfotomaculum carboxydivorans CO-1-SRB.</title>
        <authorList>
            <consortium name="US DOE Joint Genome Institute"/>
            <person name="Lucas S."/>
            <person name="Han J."/>
            <person name="Lapidus A."/>
            <person name="Cheng J.-F."/>
            <person name="Goodwin L."/>
            <person name="Pitluck S."/>
            <person name="Peters L."/>
            <person name="Mikhailova N."/>
            <person name="Lu M."/>
            <person name="Han C."/>
            <person name="Tapia R."/>
            <person name="Land M."/>
            <person name="Hauser L."/>
            <person name="Kyrpides N."/>
            <person name="Ivanova N."/>
            <person name="Pagani I."/>
            <person name="Stams A."/>
            <person name="Plugge C."/>
            <person name="Muyzer G."/>
            <person name="Kuever J."/>
            <person name="Parshina S."/>
            <person name="Ivanova A."/>
            <person name="Nazina T."/>
            <person name="Woyke T."/>
        </authorList>
    </citation>
    <scope>NUCLEOTIDE SEQUENCE [LARGE SCALE GENOMIC DNA]</scope>
    <source>
        <strain evidence="14">CO-1-SRB</strain>
    </source>
</reference>
<dbReference type="Gene3D" id="1.10.3210.30">
    <property type="match status" value="1"/>
</dbReference>
<dbReference type="STRING" id="868595.Desca_0730"/>
<evidence type="ECO:0000256" key="7">
    <source>
        <dbReference type="ARBA" id="ARBA00022806"/>
    </source>
</evidence>